<gene>
    <name evidence="7" type="primary">tolB</name>
    <name evidence="9" type="ORF">M2127_001905</name>
</gene>
<dbReference type="InterPro" id="IPR014167">
    <property type="entry name" value="Tol-Pal_TolB"/>
</dbReference>
<dbReference type="PANTHER" id="PTHR36842:SF1">
    <property type="entry name" value="PROTEIN TOLB"/>
    <property type="match status" value="1"/>
</dbReference>
<evidence type="ECO:0000256" key="4">
    <source>
        <dbReference type="ARBA" id="ARBA00022729"/>
    </source>
</evidence>
<name>A0AA43S5H9_9BURK</name>
<dbReference type="RefSeq" id="WP_425334251.1">
    <property type="nucleotide sequence ID" value="NZ_JARXXW010000010.1"/>
</dbReference>
<comment type="subunit">
    <text evidence="7">The Tol-Pal system is composed of five core proteins: the inner membrane proteins TolA, TolQ and TolR, the periplasmic protein TolB and the outer membrane protein Pal. They form a network linking the inner and outer membranes and the peptidoglycan layer.</text>
</comment>
<dbReference type="Proteomes" id="UP001161160">
    <property type="component" value="Unassembled WGS sequence"/>
</dbReference>
<dbReference type="SUPFAM" id="SSF69304">
    <property type="entry name" value="Tricorn protease N-terminal domain"/>
    <property type="match status" value="1"/>
</dbReference>
<evidence type="ECO:0000256" key="2">
    <source>
        <dbReference type="ARBA" id="ARBA00009820"/>
    </source>
</evidence>
<dbReference type="GO" id="GO:0042597">
    <property type="term" value="C:periplasmic space"/>
    <property type="evidence" value="ECO:0007669"/>
    <property type="project" value="UniProtKB-SubCell"/>
</dbReference>
<evidence type="ECO:0000313" key="10">
    <source>
        <dbReference type="Proteomes" id="UP001161160"/>
    </source>
</evidence>
<dbReference type="GO" id="GO:0051301">
    <property type="term" value="P:cell division"/>
    <property type="evidence" value="ECO:0007669"/>
    <property type="project" value="UniProtKB-UniRule"/>
</dbReference>
<sequence length="433" mass="47235" precursor="true">MLHLFKKSFSIALCAFSLCSMGFIAPAFAQMNIEITGVGQSLYPIAVMRFKDENKLPTNVTEIIRQDLARSGYFKNTENGNAVESDEGTPNYKSWAARGADALVVGSVVQTGNGQFDIHYKLFDIRKSQSLGGLNLSSSADNLRAVAHKIADDIIFKLLGERGVFSTRLSYVIKEGKRYRLVISDADGQNIRNALNSAEPIISPSWSPDGKKVAYVSFEDRKPVIYVHELATGRRISLSNQKGNNSAPAWSPDGKKLAVSLSKDGNTQIYEINSDGTGLRRLTRGSTIDTEPQYSPDGRSIYFTSDRGGNPQIYRMSAEGEQVEGAKRVTYKQGFVTSPRISPDGKYLAYIANIGGAFRLYILNLATSDAQALTDGSSDESPSFAANGRYVLYSTKVNGKRVLAAVSVDGNSKQVLTIPGSDIRQPSWGPFMD</sequence>
<dbReference type="Pfam" id="PF04052">
    <property type="entry name" value="TolB_N"/>
    <property type="match status" value="1"/>
</dbReference>
<protein>
    <recommendedName>
        <fullName evidence="7">Tol-Pal system protein TolB</fullName>
    </recommendedName>
</protein>
<evidence type="ECO:0000256" key="3">
    <source>
        <dbReference type="ARBA" id="ARBA00022618"/>
    </source>
</evidence>
<dbReference type="PANTHER" id="PTHR36842">
    <property type="entry name" value="PROTEIN TOLB HOMOLOG"/>
    <property type="match status" value="1"/>
</dbReference>
<feature type="chain" id="PRO_5041497514" description="Tol-Pal system protein TolB" evidence="7">
    <location>
        <begin position="30"/>
        <end position="433"/>
    </location>
</feature>
<comment type="function">
    <text evidence="7">Part of the Tol-Pal system, which plays a role in outer membrane invagination during cell division and is important for maintaining outer membrane integrity.</text>
</comment>
<dbReference type="InterPro" id="IPR011659">
    <property type="entry name" value="WD40"/>
</dbReference>
<evidence type="ECO:0000256" key="7">
    <source>
        <dbReference type="HAMAP-Rule" id="MF_00671"/>
    </source>
</evidence>
<keyword evidence="6 7" id="KW-0131">Cell cycle</keyword>
<keyword evidence="4 7" id="KW-0732">Signal</keyword>
<evidence type="ECO:0000256" key="5">
    <source>
        <dbReference type="ARBA" id="ARBA00022764"/>
    </source>
</evidence>
<keyword evidence="3 7" id="KW-0132">Cell division</keyword>
<reference evidence="9" key="1">
    <citation type="submission" date="2023-04" db="EMBL/GenBank/DDBJ databases">
        <title>Genome Encyclopedia of Bacteria and Archaea VI: Functional Genomics of Type Strains.</title>
        <authorList>
            <person name="Whitman W."/>
        </authorList>
    </citation>
    <scope>NUCLEOTIDE SEQUENCE</scope>
    <source>
        <strain evidence="9">Enz.4-51</strain>
    </source>
</reference>
<accession>A0AA43S5H9</accession>
<dbReference type="SUPFAM" id="SSF52964">
    <property type="entry name" value="TolB, N-terminal domain"/>
    <property type="match status" value="1"/>
</dbReference>
<dbReference type="HAMAP" id="MF_00671">
    <property type="entry name" value="TolB"/>
    <property type="match status" value="1"/>
</dbReference>
<feature type="domain" description="TolB N-terminal" evidence="8">
    <location>
        <begin position="32"/>
        <end position="131"/>
    </location>
</feature>
<dbReference type="AlphaFoldDB" id="A0AA43S5H9"/>
<comment type="similarity">
    <text evidence="2 7">Belongs to the TolB family.</text>
</comment>
<proteinExistence type="inferred from homology"/>
<organism evidence="9 10">
    <name type="scientific">Polynucleobacter sphagniphilus</name>
    <dbReference type="NCBI Taxonomy" id="1743169"/>
    <lineage>
        <taxon>Bacteria</taxon>
        <taxon>Pseudomonadati</taxon>
        <taxon>Pseudomonadota</taxon>
        <taxon>Betaproteobacteria</taxon>
        <taxon>Burkholderiales</taxon>
        <taxon>Burkholderiaceae</taxon>
        <taxon>Polynucleobacter</taxon>
    </lineage>
</organism>
<evidence type="ECO:0000256" key="6">
    <source>
        <dbReference type="ARBA" id="ARBA00023306"/>
    </source>
</evidence>
<dbReference type="InterPro" id="IPR011042">
    <property type="entry name" value="6-blade_b-propeller_TolB-like"/>
</dbReference>
<dbReference type="GO" id="GO:0017038">
    <property type="term" value="P:protein import"/>
    <property type="evidence" value="ECO:0007669"/>
    <property type="project" value="InterPro"/>
</dbReference>
<keyword evidence="5 7" id="KW-0574">Periplasm</keyword>
<comment type="caution">
    <text evidence="9">The sequence shown here is derived from an EMBL/GenBank/DDBJ whole genome shotgun (WGS) entry which is preliminary data.</text>
</comment>
<comment type="subcellular location">
    <subcellularLocation>
        <location evidence="1 7">Periplasm</location>
    </subcellularLocation>
</comment>
<evidence type="ECO:0000313" key="9">
    <source>
        <dbReference type="EMBL" id="MDH6504579.1"/>
    </source>
</evidence>
<dbReference type="Gene3D" id="3.40.50.10070">
    <property type="entry name" value="TolB, N-terminal domain"/>
    <property type="match status" value="1"/>
</dbReference>
<dbReference type="NCBIfam" id="TIGR02800">
    <property type="entry name" value="propeller_TolB"/>
    <property type="match status" value="1"/>
</dbReference>
<evidence type="ECO:0000256" key="1">
    <source>
        <dbReference type="ARBA" id="ARBA00004418"/>
    </source>
</evidence>
<feature type="signal peptide" evidence="7">
    <location>
        <begin position="1"/>
        <end position="29"/>
    </location>
</feature>
<keyword evidence="10" id="KW-1185">Reference proteome</keyword>
<dbReference type="Gene3D" id="2.120.10.30">
    <property type="entry name" value="TolB, C-terminal domain"/>
    <property type="match status" value="1"/>
</dbReference>
<dbReference type="InterPro" id="IPR007195">
    <property type="entry name" value="TolB_N"/>
</dbReference>
<dbReference type="EMBL" id="JARXYA010000010">
    <property type="protein sequence ID" value="MDH6504579.1"/>
    <property type="molecule type" value="Genomic_DNA"/>
</dbReference>
<dbReference type="Pfam" id="PF07676">
    <property type="entry name" value="PD40"/>
    <property type="match status" value="4"/>
</dbReference>
<evidence type="ECO:0000259" key="8">
    <source>
        <dbReference type="Pfam" id="PF04052"/>
    </source>
</evidence>